<dbReference type="InterPro" id="IPR002347">
    <property type="entry name" value="SDR_fam"/>
</dbReference>
<name>A0A0M3T272_9GAMM</name>
<reference evidence="4 5" key="1">
    <citation type="journal article" date="2015" name="Genome Announc.">
        <title>Genome Sequence of 'Candidatus Thioglobus singularis' Strain PS1, a Mixotroph from the SUP05 Clade of Marine Gammaproteobacteria.</title>
        <authorList>
            <person name="Marshall K.T."/>
            <person name="Morris R.M."/>
        </authorList>
    </citation>
    <scope>NUCLEOTIDE SEQUENCE [LARGE SCALE GENOMIC DNA]</scope>
    <source>
        <strain evidence="4 5">PS1</strain>
    </source>
</reference>
<evidence type="ECO:0000313" key="4">
    <source>
        <dbReference type="EMBL" id="ALE02311.1"/>
    </source>
</evidence>
<accession>A0A0M3T272</accession>
<dbReference type="InterPro" id="IPR020904">
    <property type="entry name" value="Sc_DH/Rdtase_CS"/>
</dbReference>
<dbReference type="RefSeq" id="WP_053820514.1">
    <property type="nucleotide sequence ID" value="NZ_CP006911.1"/>
</dbReference>
<dbReference type="Pfam" id="PF00106">
    <property type="entry name" value="adh_short"/>
    <property type="match status" value="1"/>
</dbReference>
<dbReference type="InterPro" id="IPR001303">
    <property type="entry name" value="Aldolase_II/adducin_N"/>
</dbReference>
<dbReference type="SMART" id="SM01007">
    <property type="entry name" value="Aldolase_II"/>
    <property type="match status" value="1"/>
</dbReference>
<feature type="domain" description="Class II aldolase/adducin N-terminal" evidence="3">
    <location>
        <begin position="19"/>
        <end position="220"/>
    </location>
</feature>
<dbReference type="EMBL" id="CP006911">
    <property type="protein sequence ID" value="ALE02311.1"/>
    <property type="molecule type" value="Genomic_DNA"/>
</dbReference>
<organism evidence="4 5">
    <name type="scientific">Candidatus Pseudothioglobus singularis PS1</name>
    <dbReference type="NCBI Taxonomy" id="1125411"/>
    <lineage>
        <taxon>Bacteria</taxon>
        <taxon>Pseudomonadati</taxon>
        <taxon>Pseudomonadota</taxon>
        <taxon>Gammaproteobacteria</taxon>
        <taxon>Candidatus Pseudothioglobaceae</taxon>
        <taxon>Candidatus Pseudothioglobus</taxon>
    </lineage>
</organism>
<dbReference type="PATRIC" id="fig|1125411.7.peg.1397"/>
<dbReference type="NCBIfam" id="NF006196">
    <property type="entry name" value="PRK08324.2-4"/>
    <property type="match status" value="1"/>
</dbReference>
<evidence type="ECO:0000259" key="3">
    <source>
        <dbReference type="SMART" id="SM01007"/>
    </source>
</evidence>
<dbReference type="AlphaFoldDB" id="A0A0M3T272"/>
<dbReference type="PROSITE" id="PS00061">
    <property type="entry name" value="ADH_SHORT"/>
    <property type="match status" value="1"/>
</dbReference>
<dbReference type="PANTHER" id="PTHR24321:SF14">
    <property type="entry name" value="SHORT-CHAIN TYPE DEHYDROGENASE_REDUCTASE BLR2146-RELATED"/>
    <property type="match status" value="1"/>
</dbReference>
<protein>
    <submittedName>
        <fullName evidence="4">Short-chain dehydrogenase</fullName>
    </submittedName>
</protein>
<comment type="similarity">
    <text evidence="1">Belongs to the short-chain dehydrogenases/reductases (SDR) family.</text>
</comment>
<dbReference type="GO" id="GO:0016491">
    <property type="term" value="F:oxidoreductase activity"/>
    <property type="evidence" value="ECO:0007669"/>
    <property type="project" value="UniProtKB-KW"/>
</dbReference>
<dbReference type="STRING" id="1125411.W908_07090"/>
<sequence length="657" mass="72601">MKNLWDKSNTFSFEDDLDARVYSSRLLGQDSSLVLHGGGNTSVKILEKNLLGDEEQILYVKGSGWDLVSIERAGFSPVRMSHMVSLAKLESLSDPEMVNELKTQLTDANAPAPSVETILHAILPFKFVDHTHADSVVTISNTSNGEERIKEIYGDKVLVVPYVMPGFDLAKSVDKIFSEQATSLTEGIILMNHGIFSFGNSAKESYDRMIDLVADAENYIHEQNAWDIQISSPPSSNESLITEIPKLRQLISKNAKKPLLLNLSDKEIGVHFSKRPDLKKIANQGPLTPDHVIRTKRVPMIGRDVEKYIKEYTSYFDHNVLNAKESKTMLDPLPRIVIDSEFGVCSIGKNMKEVGIVSDIYEHTMLSIIRAEKLGGFKALPSSDIFDLEYWDLEQAKLKKNINSFVFEGEVVLITGAASGIGRACVESFLNRGSAVIGLDIDSSIKEVSNDKNYLGIICNLTNDDELKESIELAVRYFGGIDMAVLNAGIFPPAHKVSELPFKEWRSIFSINLDANFNLLRLIYPILKLAPNSGRVVFIGSKNVPAPGPGAAAYSASKAALNQLMRVLSMEWGEDGIRLNTVHPNAVFDTGIWTEEVLKSRAENYGLSVDEYKSNNLLKIEISSFDVSELAAEMCGPLFSRTTAAQVSVDGGNERVI</sequence>
<dbReference type="SUPFAM" id="SSF51735">
    <property type="entry name" value="NAD(P)-binding Rossmann-fold domains"/>
    <property type="match status" value="1"/>
</dbReference>
<dbReference type="InterPro" id="IPR036291">
    <property type="entry name" value="NAD(P)-bd_dom_sf"/>
</dbReference>
<dbReference type="OrthoDB" id="9790785at2"/>
<dbReference type="KEGG" id="tsn:W908_07090"/>
<dbReference type="PANTHER" id="PTHR24321">
    <property type="entry name" value="DEHYDROGENASES, SHORT CHAIN"/>
    <property type="match status" value="1"/>
</dbReference>
<dbReference type="Gene3D" id="3.40.50.720">
    <property type="entry name" value="NAD(P)-binding Rossmann-like Domain"/>
    <property type="match status" value="1"/>
</dbReference>
<dbReference type="InterPro" id="IPR036409">
    <property type="entry name" value="Aldolase_II/adducin_N_sf"/>
</dbReference>
<dbReference type="GO" id="GO:0005996">
    <property type="term" value="P:monosaccharide metabolic process"/>
    <property type="evidence" value="ECO:0007669"/>
    <property type="project" value="UniProtKB-ARBA"/>
</dbReference>
<evidence type="ECO:0000313" key="5">
    <source>
        <dbReference type="Proteomes" id="UP000068905"/>
    </source>
</evidence>
<keyword evidence="2" id="KW-0560">Oxidoreductase</keyword>
<dbReference type="Pfam" id="PF00596">
    <property type="entry name" value="Aldolase_II"/>
    <property type="match status" value="1"/>
</dbReference>
<proteinExistence type="inferred from homology"/>
<evidence type="ECO:0000256" key="2">
    <source>
        <dbReference type="ARBA" id="ARBA00023002"/>
    </source>
</evidence>
<keyword evidence="5" id="KW-1185">Reference proteome</keyword>
<dbReference type="Gene3D" id="3.40.225.10">
    <property type="entry name" value="Class II aldolase/adducin N-terminal domain"/>
    <property type="match status" value="1"/>
</dbReference>
<dbReference type="PRINTS" id="PR00081">
    <property type="entry name" value="GDHRDH"/>
</dbReference>
<dbReference type="SUPFAM" id="SSF53639">
    <property type="entry name" value="AraD/HMP-PK domain-like"/>
    <property type="match status" value="1"/>
</dbReference>
<dbReference type="Proteomes" id="UP000068905">
    <property type="component" value="Chromosome"/>
</dbReference>
<gene>
    <name evidence="4" type="ORF">W908_07090</name>
</gene>
<evidence type="ECO:0000256" key="1">
    <source>
        <dbReference type="ARBA" id="ARBA00006484"/>
    </source>
</evidence>